<dbReference type="InterPro" id="IPR055497">
    <property type="entry name" value="DUF7069"/>
</dbReference>
<dbReference type="Pfam" id="PF24883">
    <property type="entry name" value="NPHP3_N"/>
    <property type="match status" value="1"/>
</dbReference>
<feature type="region of interest" description="Disordered" evidence="3">
    <location>
        <begin position="46"/>
        <end position="83"/>
    </location>
</feature>
<feature type="domain" description="GPI inositol-deacylase winged helix" evidence="5">
    <location>
        <begin position="685"/>
        <end position="767"/>
    </location>
</feature>
<dbReference type="Gene3D" id="3.40.50.300">
    <property type="entry name" value="P-loop containing nucleotide triphosphate hydrolases"/>
    <property type="match status" value="1"/>
</dbReference>
<dbReference type="SUPFAM" id="SSF48403">
    <property type="entry name" value="Ankyrin repeat"/>
    <property type="match status" value="1"/>
</dbReference>
<dbReference type="InterPro" id="IPR054471">
    <property type="entry name" value="GPIID_WHD"/>
</dbReference>
<organism evidence="8 9">
    <name type="scientific">Diaporthe australafricana</name>
    <dbReference type="NCBI Taxonomy" id="127596"/>
    <lineage>
        <taxon>Eukaryota</taxon>
        <taxon>Fungi</taxon>
        <taxon>Dikarya</taxon>
        <taxon>Ascomycota</taxon>
        <taxon>Pezizomycotina</taxon>
        <taxon>Sordariomycetes</taxon>
        <taxon>Sordariomycetidae</taxon>
        <taxon>Diaporthales</taxon>
        <taxon>Diaporthaceae</taxon>
        <taxon>Diaporthe</taxon>
    </lineage>
</organism>
<dbReference type="Pfam" id="PF22939">
    <property type="entry name" value="WHD_GPIID"/>
    <property type="match status" value="1"/>
</dbReference>
<dbReference type="EMBL" id="JAWRVE010000167">
    <property type="protein sequence ID" value="KAL1851973.1"/>
    <property type="molecule type" value="Genomic_DNA"/>
</dbReference>
<protein>
    <recommendedName>
        <fullName evidence="10">NWD NACHT-NTPase N-terminal domain-containing protein</fullName>
    </recommendedName>
</protein>
<name>A0ABR3W2X1_9PEZI</name>
<dbReference type="InterPro" id="IPR031359">
    <property type="entry name" value="NACHT_N"/>
</dbReference>
<accession>A0ABR3W2X1</accession>
<dbReference type="PROSITE" id="PS50297">
    <property type="entry name" value="ANK_REP_REGION"/>
    <property type="match status" value="5"/>
</dbReference>
<feature type="repeat" description="ANK" evidence="2">
    <location>
        <begin position="1051"/>
        <end position="1083"/>
    </location>
</feature>
<reference evidence="8 9" key="1">
    <citation type="journal article" date="2024" name="IMA Fungus">
        <title>IMA Genome - F19 : A genome assembly and annotation guide to empower mycologists, including annotated draft genome sequences of Ceratocystis pirilliformis, Diaporthe australafricana, Fusarium ophioides, Paecilomyces lecythidis, and Sporothrix stenoceras.</title>
        <authorList>
            <person name="Aylward J."/>
            <person name="Wilson A.M."/>
            <person name="Visagie C.M."/>
            <person name="Spraker J."/>
            <person name="Barnes I."/>
            <person name="Buitendag C."/>
            <person name="Ceriani C."/>
            <person name="Del Mar Angel L."/>
            <person name="du Plessis D."/>
            <person name="Fuchs T."/>
            <person name="Gasser K."/>
            <person name="Kramer D."/>
            <person name="Li W."/>
            <person name="Munsamy K."/>
            <person name="Piso A."/>
            <person name="Price J.L."/>
            <person name="Sonnekus B."/>
            <person name="Thomas C."/>
            <person name="van der Nest A."/>
            <person name="van Dijk A."/>
            <person name="van Heerden A."/>
            <person name="van Vuuren N."/>
            <person name="Yilmaz N."/>
            <person name="Duong T.A."/>
            <person name="van der Merwe N.A."/>
            <person name="Wingfield M.J."/>
            <person name="Wingfield B.D."/>
        </authorList>
    </citation>
    <scope>NUCLEOTIDE SEQUENCE [LARGE SCALE GENOMIC DNA]</scope>
    <source>
        <strain evidence="8 9">CMW 18300</strain>
    </source>
</reference>
<evidence type="ECO:0000256" key="2">
    <source>
        <dbReference type="PROSITE-ProRule" id="PRU00023"/>
    </source>
</evidence>
<feature type="repeat" description="ANK" evidence="2">
    <location>
        <begin position="981"/>
        <end position="1013"/>
    </location>
</feature>
<evidence type="ECO:0000259" key="5">
    <source>
        <dbReference type="Pfam" id="PF22939"/>
    </source>
</evidence>
<evidence type="ECO:0000256" key="1">
    <source>
        <dbReference type="ARBA" id="ARBA00022737"/>
    </source>
</evidence>
<evidence type="ECO:0000313" key="9">
    <source>
        <dbReference type="Proteomes" id="UP001583177"/>
    </source>
</evidence>
<comment type="caution">
    <text evidence="8">The sequence shown here is derived from an EMBL/GenBank/DDBJ whole genome shotgun (WGS) entry which is preliminary data.</text>
</comment>
<dbReference type="InterPro" id="IPR002110">
    <property type="entry name" value="Ankyrin_rpt"/>
</dbReference>
<dbReference type="Pfam" id="PF23239">
    <property type="entry name" value="DUF7069"/>
    <property type="match status" value="1"/>
</dbReference>
<dbReference type="Pfam" id="PF12796">
    <property type="entry name" value="Ank_2"/>
    <property type="match status" value="2"/>
</dbReference>
<dbReference type="InterPro" id="IPR036770">
    <property type="entry name" value="Ankyrin_rpt-contain_sf"/>
</dbReference>
<dbReference type="PROSITE" id="PS50088">
    <property type="entry name" value="ANK_REPEAT"/>
    <property type="match status" value="5"/>
</dbReference>
<sequence length="1124" mass="125328">MGIFKRKDDRDTSQKAASRSLGFRAALARTLGDREGKTTPNAVVAADPCSGNSSASSSHLVQAGLEGGREEDEACGNDLSSSGTQSLWDRAYHALRVDKAHQEVVRDYEKLLSKESERINSLTNIDARQRTVKTTPVKDASQDADTQSHQARLESIIENGLEEMDQRCEYLVKKHVSGAAKLALWAKGFIGEAVKASPEASIAWAGVCIVLPLLTNPQTADQGHRDGLAYITMRVRYCAALEPMLLRLVENPGVDDNVMEVTMVGLYRHILEFQIRTVLRLHENSFKKYAKDVYDPKFWQEKTDKIETLVAEVSQILTQINDLAERQELETLNKTSHESLINMRQLLSVSERHLSVAEQSLAHSEETVQLMKDGAKERLTEKEKMCHQVFRLADGSTDDTYEWYKGRVEDSIEGTCQWFLSHENFKRWLEQDSGPLLVSADPGCGNSVLAKRLIDHELPRSSTICYFFFKDQDQNTTLNRALCALLHQLFSDQPALIQHAIPEYDRNGSGLVNVRTSLWSILRAAARDPQAKPIIVVLDALDECAEGEFEELMKSLREQFHDGKLSSGKTKYLLTSRPYETIVSAFRGLLKDFPYIRIPGEKQSDAISEEVNLVIAHRADQLATDKGLPKSLRDILVSKLCKTPQRTYLWVYLLFDHLETEYFKKTPKGIEFTISKLPKTVNEAYEKMLQKSKDNKAARKALSILLAAREPLTVAEMNCAINADELDLEQEDAFEASLRSWCGLLVSIYHRKVYFLHQTAREFLLAEMPETAAPSSWHGSISMQDAHAVLAGSCVAYLENFNRDSDALDAHSTADRRTAFLPYSASAWGDHCRDGLTCVKDNAPMVSSILRICDPQSKSFSAWIPLGWEQPSHEDRFESLSCLMIACYFGLYAVVKQALIEGDDIEATDQDYLFGFTPLLWAIHGGEHESIVQHLLANNANTEARDQRGRTPLLWAARKGHESTVQHLIANNANTEARDQLERTPLLWAAAVGHESTVKYLLTNNADIEAKDANSSTPLIVSIRESGSNELQGLVMHLLAKGANFEAKYGDGQTALHHAAQEGEEGIVQQLLARGADIEAKCKDGRTALHYAAGSGFEVVVQQLLARGADVEAKAQDEEGIPTL</sequence>
<feature type="domain" description="NWD NACHT-NTPase N-terminal" evidence="4">
    <location>
        <begin position="85"/>
        <end position="309"/>
    </location>
</feature>
<dbReference type="SUPFAM" id="SSF52540">
    <property type="entry name" value="P-loop containing nucleoside triphosphate hydrolases"/>
    <property type="match status" value="1"/>
</dbReference>
<keyword evidence="1" id="KW-0677">Repeat</keyword>
<dbReference type="InterPro" id="IPR027417">
    <property type="entry name" value="P-loop_NTPase"/>
</dbReference>
<evidence type="ECO:0000259" key="4">
    <source>
        <dbReference type="Pfam" id="PF17100"/>
    </source>
</evidence>
<feature type="domain" description="DUF7069" evidence="6">
    <location>
        <begin position="607"/>
        <end position="671"/>
    </location>
</feature>
<feature type="repeat" description="ANK" evidence="2">
    <location>
        <begin position="914"/>
        <end position="947"/>
    </location>
</feature>
<dbReference type="PANTHER" id="PTHR10039">
    <property type="entry name" value="AMELOGENIN"/>
    <property type="match status" value="1"/>
</dbReference>
<dbReference type="Gene3D" id="1.25.40.20">
    <property type="entry name" value="Ankyrin repeat-containing domain"/>
    <property type="match status" value="4"/>
</dbReference>
<feature type="repeat" description="ANK" evidence="2">
    <location>
        <begin position="1084"/>
        <end position="1116"/>
    </location>
</feature>
<dbReference type="PRINTS" id="PR01415">
    <property type="entry name" value="ANKYRIN"/>
</dbReference>
<proteinExistence type="predicted"/>
<dbReference type="InterPro" id="IPR056884">
    <property type="entry name" value="NPHP3-like_N"/>
</dbReference>
<gene>
    <name evidence="8" type="ORF">Daus18300_012396</name>
</gene>
<evidence type="ECO:0000313" key="8">
    <source>
        <dbReference type="EMBL" id="KAL1851973.1"/>
    </source>
</evidence>
<evidence type="ECO:0000256" key="3">
    <source>
        <dbReference type="SAM" id="MobiDB-lite"/>
    </source>
</evidence>
<dbReference type="Pfam" id="PF17100">
    <property type="entry name" value="NACHT_N"/>
    <property type="match status" value="1"/>
</dbReference>
<evidence type="ECO:0000259" key="6">
    <source>
        <dbReference type="Pfam" id="PF23239"/>
    </source>
</evidence>
<feature type="repeat" description="ANK" evidence="2">
    <location>
        <begin position="948"/>
        <end position="980"/>
    </location>
</feature>
<feature type="domain" description="Nephrocystin 3-like N-terminal" evidence="7">
    <location>
        <begin position="414"/>
        <end position="577"/>
    </location>
</feature>
<dbReference type="Pfam" id="PF00023">
    <property type="entry name" value="Ank"/>
    <property type="match status" value="1"/>
</dbReference>
<keyword evidence="2" id="KW-0040">ANK repeat</keyword>
<dbReference type="SMART" id="SM00248">
    <property type="entry name" value="ANK"/>
    <property type="match status" value="7"/>
</dbReference>
<dbReference type="PANTHER" id="PTHR10039:SF17">
    <property type="entry name" value="FUNGAL STAND N-TERMINAL GOODBYE DOMAIN-CONTAINING PROTEIN-RELATED"/>
    <property type="match status" value="1"/>
</dbReference>
<keyword evidence="9" id="KW-1185">Reference proteome</keyword>
<dbReference type="Proteomes" id="UP001583177">
    <property type="component" value="Unassembled WGS sequence"/>
</dbReference>
<feature type="compositionally biased region" description="Polar residues" evidence="3">
    <location>
        <begin position="50"/>
        <end position="60"/>
    </location>
</feature>
<evidence type="ECO:0000259" key="7">
    <source>
        <dbReference type="Pfam" id="PF24883"/>
    </source>
</evidence>
<evidence type="ECO:0008006" key="10">
    <source>
        <dbReference type="Google" id="ProtNLM"/>
    </source>
</evidence>